<organism evidence="1 2">
    <name type="scientific">Bacteroides thetaiotaomicron</name>
    <dbReference type="NCBI Taxonomy" id="818"/>
    <lineage>
        <taxon>Bacteria</taxon>
        <taxon>Pseudomonadati</taxon>
        <taxon>Bacteroidota</taxon>
        <taxon>Bacteroidia</taxon>
        <taxon>Bacteroidales</taxon>
        <taxon>Bacteroidaceae</taxon>
        <taxon>Bacteroides</taxon>
    </lineage>
</organism>
<proteinExistence type="predicted"/>
<sequence length="231" mass="27086">MKKWKLFFTMAISAFLIGMSVCSCQMNDDDGYYQEAAVDVTPADLFIASEAYQNLEKEIRKDIRRRQNAIEKLSREEKEMYQQLMEQLLNPETRMDAREQLNSLLGYDEQIERNRILVMARKVYEGVNVSQLELLRAWQRRQMQQVVISTRAKDPEALEECNKKCTQNMEREVNECYAELNYCLESVPADEKLYQSGPQYDACINNLNYSLDFCYFVFITCKDSCKFSHGG</sequence>
<dbReference type="RefSeq" id="WP_070750010.1">
    <property type="nucleotide sequence ID" value="NZ_CABJDH010000001.1"/>
</dbReference>
<dbReference type="PROSITE" id="PS51257">
    <property type="entry name" value="PROKAR_LIPOPROTEIN"/>
    <property type="match status" value="1"/>
</dbReference>
<gene>
    <name evidence="1" type="ORF">DW780_02140</name>
</gene>
<name>A0A1H6C2C5_BACT4</name>
<comment type="caution">
    <text evidence="1">The sequence shown here is derived from an EMBL/GenBank/DDBJ whole genome shotgun (WGS) entry which is preliminary data.</text>
</comment>
<evidence type="ECO:0000313" key="2">
    <source>
        <dbReference type="Proteomes" id="UP000284785"/>
    </source>
</evidence>
<accession>A0A1H6C2C5</accession>
<dbReference type="Proteomes" id="UP000284785">
    <property type="component" value="Unassembled WGS sequence"/>
</dbReference>
<protein>
    <submittedName>
        <fullName evidence="1">Uncharacterized protein</fullName>
    </submittedName>
</protein>
<dbReference type="EMBL" id="QSJP01000002">
    <property type="protein sequence ID" value="RHD90788.1"/>
    <property type="molecule type" value="Genomic_DNA"/>
</dbReference>
<evidence type="ECO:0000313" key="1">
    <source>
        <dbReference type="EMBL" id="RHD90788.1"/>
    </source>
</evidence>
<dbReference type="AlphaFoldDB" id="A0A1H6C2C5"/>
<reference evidence="1 2" key="1">
    <citation type="submission" date="2018-08" db="EMBL/GenBank/DDBJ databases">
        <title>A genome reference for cultivated species of the human gut microbiota.</title>
        <authorList>
            <person name="Zou Y."/>
            <person name="Xue W."/>
            <person name="Luo G."/>
        </authorList>
    </citation>
    <scope>NUCLEOTIDE SEQUENCE [LARGE SCALE GENOMIC DNA]</scope>
    <source>
        <strain evidence="1 2">AM30-26</strain>
    </source>
</reference>